<protein>
    <submittedName>
        <fullName evidence="4">FAD-binding oxidoreductase</fullName>
    </submittedName>
</protein>
<dbReference type="InterPro" id="IPR006076">
    <property type="entry name" value="FAD-dep_OxRdtase"/>
</dbReference>
<dbReference type="EMBL" id="JARGYC010000071">
    <property type="protein sequence ID" value="MDF0603026.1"/>
    <property type="molecule type" value="Genomic_DNA"/>
</dbReference>
<reference evidence="4" key="1">
    <citation type="submission" date="2023-03" db="EMBL/GenBank/DDBJ databases">
        <title>Multiphase analysis and comparison of six strains from genera Psychromarinibacter, Lutimaribacter, and Maritimibacter, including a novel species: Psychromarinibacter sediminicola sp. nov.</title>
        <authorList>
            <person name="Wang Y.-H."/>
            <person name="Ye M.-Q."/>
            <person name="Du Z.-J."/>
        </authorList>
    </citation>
    <scope>NUCLEOTIDE SEQUENCE</scope>
    <source>
        <strain evidence="4">C21-152</strain>
    </source>
</reference>
<comment type="caution">
    <text evidence="4">The sequence shown here is derived from an EMBL/GenBank/DDBJ whole genome shotgun (WGS) entry which is preliminary data.</text>
</comment>
<feature type="domain" description="FAD dependent oxidoreductase" evidence="3">
    <location>
        <begin position="23"/>
        <end position="418"/>
    </location>
</feature>
<proteinExistence type="inferred from homology"/>
<dbReference type="Proteomes" id="UP001220964">
    <property type="component" value="Unassembled WGS sequence"/>
</dbReference>
<keyword evidence="5" id="KW-1185">Reference proteome</keyword>
<dbReference type="RefSeq" id="WP_275569150.1">
    <property type="nucleotide sequence ID" value="NZ_JARGYC010000071.1"/>
</dbReference>
<dbReference type="Gene3D" id="3.50.50.60">
    <property type="entry name" value="FAD/NAD(P)-binding domain"/>
    <property type="match status" value="2"/>
</dbReference>
<dbReference type="GO" id="GO:0008718">
    <property type="term" value="F:D-amino-acid dehydrogenase activity"/>
    <property type="evidence" value="ECO:0007669"/>
    <property type="project" value="TreeGrafter"/>
</dbReference>
<name>A0AAE3NVT0_9RHOB</name>
<evidence type="ECO:0000256" key="2">
    <source>
        <dbReference type="ARBA" id="ARBA00023002"/>
    </source>
</evidence>
<sequence>MIPFPIGETSPVEHPGPLPEAADVVVVGAGVAGVCSALFLARQGLRVVLVEKGRLAGEQSSRNWGWIRQQGRDPDELPIMVEARRLWQELAQQSGEDFGLVEGGVTYLAESAKDMADFEAWLPHARANDVDSHLMSPEEVRRMIPEMAKGYHGALRTPSDMRAEPWLAVPALARLAAREGVTVVETCAARALEISAGRVAGVVTEQGTVRADQVLVTGGAWSSLFLRAHGVALPQLSVRATAAATERLPQVHEGGAAEDGVAFRRRQDGGYTLAAGGYHDLFIGPDAFRNLIRYLPVLGEHPFKTRYHVAAPKGYPDAWGTPRRWAADEVSPFERIRVLNPAPSRALARKFTARFAALFPEFGEIRLRALWAGMIDMMPDVVPVLGPAEAVPGLWIGTGLSGHGFGIGPGVGRVLADMIAGNAAGHEVARFRLSRFTDGTRIRPGPAL</sequence>
<dbReference type="AlphaFoldDB" id="A0AAE3NVT0"/>
<evidence type="ECO:0000313" key="4">
    <source>
        <dbReference type="EMBL" id="MDF0603026.1"/>
    </source>
</evidence>
<accession>A0AAE3NVT0</accession>
<dbReference type="GO" id="GO:0055130">
    <property type="term" value="P:D-alanine catabolic process"/>
    <property type="evidence" value="ECO:0007669"/>
    <property type="project" value="TreeGrafter"/>
</dbReference>
<dbReference type="GO" id="GO:0005737">
    <property type="term" value="C:cytoplasm"/>
    <property type="evidence" value="ECO:0007669"/>
    <property type="project" value="TreeGrafter"/>
</dbReference>
<gene>
    <name evidence="4" type="ORF">P1J78_19960</name>
</gene>
<keyword evidence="2" id="KW-0560">Oxidoreductase</keyword>
<evidence type="ECO:0000313" key="5">
    <source>
        <dbReference type="Proteomes" id="UP001220964"/>
    </source>
</evidence>
<organism evidence="4 5">
    <name type="scientific">Psychromarinibacter sediminicola</name>
    <dbReference type="NCBI Taxonomy" id="3033385"/>
    <lineage>
        <taxon>Bacteria</taxon>
        <taxon>Pseudomonadati</taxon>
        <taxon>Pseudomonadota</taxon>
        <taxon>Alphaproteobacteria</taxon>
        <taxon>Rhodobacterales</taxon>
        <taxon>Paracoccaceae</taxon>
        <taxon>Psychromarinibacter</taxon>
    </lineage>
</organism>
<dbReference type="Pfam" id="PF01266">
    <property type="entry name" value="DAO"/>
    <property type="match status" value="1"/>
</dbReference>
<dbReference type="InterPro" id="IPR036188">
    <property type="entry name" value="FAD/NAD-bd_sf"/>
</dbReference>
<dbReference type="SUPFAM" id="SSF51905">
    <property type="entry name" value="FAD/NAD(P)-binding domain"/>
    <property type="match status" value="1"/>
</dbReference>
<dbReference type="PANTHER" id="PTHR13847:SF280">
    <property type="entry name" value="D-AMINO ACID DEHYDROGENASE"/>
    <property type="match status" value="1"/>
</dbReference>
<dbReference type="GO" id="GO:0005886">
    <property type="term" value="C:plasma membrane"/>
    <property type="evidence" value="ECO:0007669"/>
    <property type="project" value="TreeGrafter"/>
</dbReference>
<dbReference type="Gene3D" id="3.30.9.10">
    <property type="entry name" value="D-Amino Acid Oxidase, subunit A, domain 2"/>
    <property type="match status" value="2"/>
</dbReference>
<evidence type="ECO:0000256" key="1">
    <source>
        <dbReference type="ARBA" id="ARBA00009410"/>
    </source>
</evidence>
<evidence type="ECO:0000259" key="3">
    <source>
        <dbReference type="Pfam" id="PF01266"/>
    </source>
</evidence>
<comment type="similarity">
    <text evidence="1">Belongs to the DadA oxidoreductase family.</text>
</comment>
<dbReference type="PANTHER" id="PTHR13847">
    <property type="entry name" value="SARCOSINE DEHYDROGENASE-RELATED"/>
    <property type="match status" value="1"/>
</dbReference>